<sequence>MAATSLKGSYDGYAPFIYPSIPKPLLTYYRVYGSLTSPITPLVIIHGGPGFPHNYLLNHSHLTPTLSIPVILYDQIGSGLSTHLPETASTPSLWDESIFFSQIHQLLTHLGISQNYDILGSSWGGMLGSAFAATKPPGSRRLVLSNSAASKALSIENRLKSRKLLPREMQDVLDEADRTGNWRTGVVGAVMKEFNARFACTVVPEPEDMQVSERLYGEDTTVATAMGDDNDGNPFDCTGFFNTWTMVGRAKDIVVPTLVINGIHEFASGDAVKPFLDEIEDVRLVTLEGTTHCPHFERKGEYMRVVGEFLTG</sequence>
<dbReference type="EMBL" id="FJUW01000014">
    <property type="protein sequence ID" value="CZS98143.1"/>
    <property type="molecule type" value="Genomic_DNA"/>
</dbReference>
<dbReference type="AlphaFoldDB" id="A0A1E1KJD2"/>
<dbReference type="PRINTS" id="PR00793">
    <property type="entry name" value="PROAMNOPTASE"/>
</dbReference>
<evidence type="ECO:0000256" key="2">
    <source>
        <dbReference type="ARBA" id="ARBA00022801"/>
    </source>
</evidence>
<dbReference type="GO" id="GO:0006508">
    <property type="term" value="P:proteolysis"/>
    <property type="evidence" value="ECO:0007669"/>
    <property type="project" value="InterPro"/>
</dbReference>
<evidence type="ECO:0000256" key="1">
    <source>
        <dbReference type="ARBA" id="ARBA00010088"/>
    </source>
</evidence>
<dbReference type="InterPro" id="IPR029058">
    <property type="entry name" value="AB_hydrolase_fold"/>
</dbReference>
<evidence type="ECO:0000259" key="3">
    <source>
        <dbReference type="Pfam" id="PF00561"/>
    </source>
</evidence>
<dbReference type="Proteomes" id="UP000178129">
    <property type="component" value="Unassembled WGS sequence"/>
</dbReference>
<evidence type="ECO:0000313" key="5">
    <source>
        <dbReference type="Proteomes" id="UP000178129"/>
    </source>
</evidence>
<dbReference type="GO" id="GO:0008233">
    <property type="term" value="F:peptidase activity"/>
    <property type="evidence" value="ECO:0007669"/>
    <property type="project" value="InterPro"/>
</dbReference>
<comment type="caution">
    <text evidence="4">The sequence shown here is derived from an EMBL/GenBank/DDBJ whole genome shotgun (WGS) entry which is preliminary data.</text>
</comment>
<gene>
    <name evidence="4" type="ORF">RCO7_08888</name>
</gene>
<dbReference type="InterPro" id="IPR050266">
    <property type="entry name" value="AB_hydrolase_sf"/>
</dbReference>
<comment type="similarity">
    <text evidence="1">Belongs to the peptidase S33 family.</text>
</comment>
<dbReference type="InterPro" id="IPR002410">
    <property type="entry name" value="Peptidase_S33"/>
</dbReference>
<feature type="domain" description="AB hydrolase-1" evidence="3">
    <location>
        <begin position="41"/>
        <end position="298"/>
    </location>
</feature>
<dbReference type="InParanoid" id="A0A1E1KJD2"/>
<accession>A0A1E1KJD2</accession>
<keyword evidence="2" id="KW-0378">Hydrolase</keyword>
<dbReference type="PIRSF" id="PIRSF005539">
    <property type="entry name" value="Pept_S33_TRI_F1"/>
    <property type="match status" value="1"/>
</dbReference>
<dbReference type="GO" id="GO:0016020">
    <property type="term" value="C:membrane"/>
    <property type="evidence" value="ECO:0007669"/>
    <property type="project" value="TreeGrafter"/>
</dbReference>
<dbReference type="InterPro" id="IPR005945">
    <property type="entry name" value="Pro_imino_pep"/>
</dbReference>
<name>A0A1E1KJD2_9HELO</name>
<dbReference type="Pfam" id="PF00561">
    <property type="entry name" value="Abhydrolase_1"/>
    <property type="match status" value="1"/>
</dbReference>
<evidence type="ECO:0000313" key="4">
    <source>
        <dbReference type="EMBL" id="CZS98143.1"/>
    </source>
</evidence>
<reference evidence="5" key="1">
    <citation type="submission" date="2016-03" db="EMBL/GenBank/DDBJ databases">
        <authorList>
            <person name="Ploux O."/>
        </authorList>
    </citation>
    <scope>NUCLEOTIDE SEQUENCE [LARGE SCALE GENOMIC DNA]</scope>
    <source>
        <strain evidence="5">UK7</strain>
    </source>
</reference>
<keyword evidence="5" id="KW-1185">Reference proteome</keyword>
<dbReference type="SUPFAM" id="SSF53474">
    <property type="entry name" value="alpha/beta-Hydrolases"/>
    <property type="match status" value="1"/>
</dbReference>
<dbReference type="Gene3D" id="3.40.50.1820">
    <property type="entry name" value="alpha/beta hydrolase"/>
    <property type="match status" value="1"/>
</dbReference>
<protein>
    <submittedName>
        <fullName evidence="4">Related to proline iminopeptidase</fullName>
    </submittedName>
</protein>
<dbReference type="PANTHER" id="PTHR43798">
    <property type="entry name" value="MONOACYLGLYCEROL LIPASE"/>
    <property type="match status" value="1"/>
</dbReference>
<proteinExistence type="inferred from homology"/>
<dbReference type="PANTHER" id="PTHR43798:SF33">
    <property type="entry name" value="HYDROLASE, PUTATIVE (AFU_ORTHOLOGUE AFUA_2G14860)-RELATED"/>
    <property type="match status" value="1"/>
</dbReference>
<organism evidence="4 5">
    <name type="scientific">Rhynchosporium graminicola</name>
    <dbReference type="NCBI Taxonomy" id="2792576"/>
    <lineage>
        <taxon>Eukaryota</taxon>
        <taxon>Fungi</taxon>
        <taxon>Dikarya</taxon>
        <taxon>Ascomycota</taxon>
        <taxon>Pezizomycotina</taxon>
        <taxon>Leotiomycetes</taxon>
        <taxon>Helotiales</taxon>
        <taxon>Ploettnerulaceae</taxon>
        <taxon>Rhynchosporium</taxon>
    </lineage>
</organism>
<dbReference type="InterPro" id="IPR000073">
    <property type="entry name" value="AB_hydrolase_1"/>
</dbReference>